<evidence type="ECO:0000313" key="2">
    <source>
        <dbReference type="Proteomes" id="UP001642464"/>
    </source>
</evidence>
<dbReference type="Proteomes" id="UP001642464">
    <property type="component" value="Unassembled WGS sequence"/>
</dbReference>
<name>A0ABP0PI16_9DINO</name>
<gene>
    <name evidence="1" type="ORF">SCF082_LOCUS36626</name>
</gene>
<comment type="caution">
    <text evidence="1">The sequence shown here is derived from an EMBL/GenBank/DDBJ whole genome shotgun (WGS) entry which is preliminary data.</text>
</comment>
<organism evidence="1 2">
    <name type="scientific">Durusdinium trenchii</name>
    <dbReference type="NCBI Taxonomy" id="1381693"/>
    <lineage>
        <taxon>Eukaryota</taxon>
        <taxon>Sar</taxon>
        <taxon>Alveolata</taxon>
        <taxon>Dinophyceae</taxon>
        <taxon>Suessiales</taxon>
        <taxon>Symbiodiniaceae</taxon>
        <taxon>Durusdinium</taxon>
    </lineage>
</organism>
<protein>
    <submittedName>
        <fullName evidence="1">Chloroplastic (PPIase) (Cyclophilin) (Cyclosporin A-binding protein) (CYP B) (Rotamase)</fullName>
    </submittedName>
</protein>
<sequence>METWVGETGEFDTSASVAHVPTCRHVVFGTVLEGMKFVRQIEGQNGTPPKEECKIEDSGELPLEKPYKDGQTSRPLLALLLIDLLGTFQDATYRGKLDEEL</sequence>
<reference evidence="1 2" key="1">
    <citation type="submission" date="2024-02" db="EMBL/GenBank/DDBJ databases">
        <authorList>
            <person name="Chen Y."/>
            <person name="Shah S."/>
            <person name="Dougan E. K."/>
            <person name="Thang M."/>
            <person name="Chan C."/>
        </authorList>
    </citation>
    <scope>NUCLEOTIDE SEQUENCE [LARGE SCALE GENOMIC DNA]</scope>
</reference>
<accession>A0ABP0PI16</accession>
<keyword evidence="2" id="KW-1185">Reference proteome</keyword>
<dbReference type="InterPro" id="IPR029000">
    <property type="entry name" value="Cyclophilin-like_dom_sf"/>
</dbReference>
<evidence type="ECO:0000313" key="1">
    <source>
        <dbReference type="EMBL" id="CAK9075672.1"/>
    </source>
</evidence>
<dbReference type="SUPFAM" id="SSF50891">
    <property type="entry name" value="Cyclophilin-like"/>
    <property type="match status" value="1"/>
</dbReference>
<dbReference type="EMBL" id="CAXAMM010036335">
    <property type="protein sequence ID" value="CAK9075672.1"/>
    <property type="molecule type" value="Genomic_DNA"/>
</dbReference>
<dbReference type="Gene3D" id="2.40.100.10">
    <property type="entry name" value="Cyclophilin-like"/>
    <property type="match status" value="1"/>
</dbReference>
<proteinExistence type="predicted"/>